<keyword evidence="1" id="KW-1133">Transmembrane helix</keyword>
<dbReference type="Pfam" id="PF05425">
    <property type="entry name" value="CopD"/>
    <property type="match status" value="1"/>
</dbReference>
<gene>
    <name evidence="3" type="ORF">B1L04_17370</name>
</gene>
<comment type="caution">
    <text evidence="3">The sequence shown here is derived from an EMBL/GenBank/DDBJ whole genome shotgun (WGS) entry which is preliminary data.</text>
</comment>
<feature type="transmembrane region" description="Helical" evidence="1">
    <location>
        <begin position="83"/>
        <end position="109"/>
    </location>
</feature>
<feature type="transmembrane region" description="Helical" evidence="1">
    <location>
        <begin position="121"/>
        <end position="142"/>
    </location>
</feature>
<evidence type="ECO:0000313" key="4">
    <source>
        <dbReference type="Proteomes" id="UP000189835"/>
    </source>
</evidence>
<dbReference type="Proteomes" id="UP000189835">
    <property type="component" value="Unassembled WGS sequence"/>
</dbReference>
<dbReference type="EMBL" id="MVGR01000004">
    <property type="protein sequence ID" value="OPF17680.1"/>
    <property type="molecule type" value="Genomic_DNA"/>
</dbReference>
<feature type="transmembrane region" description="Helical" evidence="1">
    <location>
        <begin position="6"/>
        <end position="29"/>
    </location>
</feature>
<accession>A0A1V4BTA7</accession>
<reference evidence="3 4" key="1">
    <citation type="submission" date="2017-02" db="EMBL/GenBank/DDBJ databases">
        <title>Genome sequence of Microcystis aeruginosa KW.</title>
        <authorList>
            <person name="Oh H.-M."/>
            <person name="Ahn C.-Y."/>
            <person name="Jeong H."/>
            <person name="Srivastava A."/>
            <person name="Lee H.-G."/>
            <person name="Kang S.-R."/>
        </authorList>
    </citation>
    <scope>NUCLEOTIDE SEQUENCE [LARGE SCALE GENOMIC DNA]</scope>
    <source>
        <strain evidence="3 4">KW</strain>
    </source>
</reference>
<proteinExistence type="predicted"/>
<evidence type="ECO:0000313" key="3">
    <source>
        <dbReference type="EMBL" id="OPF17680.1"/>
    </source>
</evidence>
<dbReference type="RefSeq" id="WP_002793485.1">
    <property type="nucleotide sequence ID" value="NZ_MVGR01000004.1"/>
</dbReference>
<dbReference type="AlphaFoldDB" id="A0A1V4BTA7"/>
<keyword evidence="1" id="KW-0812">Transmembrane</keyword>
<name>A0A1V4BTA7_MICAE</name>
<keyword evidence="1" id="KW-0472">Membrane</keyword>
<dbReference type="GO" id="GO:0016020">
    <property type="term" value="C:membrane"/>
    <property type="evidence" value="ECO:0007669"/>
    <property type="project" value="InterPro"/>
</dbReference>
<evidence type="ECO:0000259" key="2">
    <source>
        <dbReference type="Pfam" id="PF05425"/>
    </source>
</evidence>
<feature type="transmembrane region" description="Helical" evidence="1">
    <location>
        <begin position="50"/>
        <end position="71"/>
    </location>
</feature>
<evidence type="ECO:0000256" key="1">
    <source>
        <dbReference type="SAM" id="Phobius"/>
    </source>
</evidence>
<feature type="domain" description="Copper resistance protein D" evidence="2">
    <location>
        <begin position="44"/>
        <end position="139"/>
    </location>
</feature>
<dbReference type="InterPro" id="IPR008457">
    <property type="entry name" value="Cu-R_CopD_dom"/>
</dbReference>
<protein>
    <submittedName>
        <fullName evidence="3">Copper resistance protein CopD</fullName>
    </submittedName>
</protein>
<sequence length="151" mass="16795">MLFKILVILHTLGATVWAGGHLLLAVTVLPQALKNREPDRIRQFEQYFEGFGLSALLLQVITGLGLTWIYLPGFRDFWSFDSFLSVYIGIKLALLLLTLILALHSRFFLIPKLSEENLNVLALHIVAVTTLAVLFVIFGAGIRLGGLTISF</sequence>
<organism evidence="3 4">
    <name type="scientific">Microcystis aeruginosa KW</name>
    <dbReference type="NCBI Taxonomy" id="1960155"/>
    <lineage>
        <taxon>Bacteria</taxon>
        <taxon>Bacillati</taxon>
        <taxon>Cyanobacteriota</taxon>
        <taxon>Cyanophyceae</taxon>
        <taxon>Oscillatoriophycideae</taxon>
        <taxon>Chroococcales</taxon>
        <taxon>Microcystaceae</taxon>
        <taxon>Microcystis</taxon>
    </lineage>
</organism>